<keyword evidence="2" id="KW-1185">Reference proteome</keyword>
<proteinExistence type="predicted"/>
<evidence type="ECO:0000313" key="2">
    <source>
        <dbReference type="Proteomes" id="UP000523601"/>
    </source>
</evidence>
<dbReference type="RefSeq" id="WP_176854739.1">
    <property type="nucleotide sequence ID" value="NZ_JABCJD010000005.1"/>
</dbReference>
<evidence type="ECO:0000313" key="1">
    <source>
        <dbReference type="EMBL" id="NVO28138.1"/>
    </source>
</evidence>
<dbReference type="SUPFAM" id="SSF48452">
    <property type="entry name" value="TPR-like"/>
    <property type="match status" value="1"/>
</dbReference>
<comment type="caution">
    <text evidence="1">The sequence shown here is derived from an EMBL/GenBank/DDBJ whole genome shotgun (WGS) entry which is preliminary data.</text>
</comment>
<name>A0ABX2PF49_9RHOB</name>
<reference evidence="1 2" key="1">
    <citation type="submission" date="2020-04" db="EMBL/GenBank/DDBJ databases">
        <title>Donghicola sp., a member of the Rhodobacteraceae family isolated from mangrove forest in Thailand.</title>
        <authorList>
            <person name="Charoenyingcharoen P."/>
            <person name="Yukphan P."/>
        </authorList>
    </citation>
    <scope>NUCLEOTIDE SEQUENCE [LARGE SCALE GENOMIC DNA]</scope>
    <source>
        <strain evidence="1 2">C2-DW-16</strain>
    </source>
</reference>
<gene>
    <name evidence="1" type="ORF">HJ526_11945</name>
</gene>
<protein>
    <recommendedName>
        <fullName evidence="3">Tetratricopeptide repeat protein</fullName>
    </recommendedName>
</protein>
<dbReference type="Proteomes" id="UP000523601">
    <property type="component" value="Unassembled WGS sequence"/>
</dbReference>
<dbReference type="InterPro" id="IPR011990">
    <property type="entry name" value="TPR-like_helical_dom_sf"/>
</dbReference>
<accession>A0ABX2PF49</accession>
<dbReference type="EMBL" id="JABCJD010000005">
    <property type="protein sequence ID" value="NVO28138.1"/>
    <property type="molecule type" value="Genomic_DNA"/>
</dbReference>
<dbReference type="Gene3D" id="1.25.40.10">
    <property type="entry name" value="Tetratricopeptide repeat domain"/>
    <property type="match status" value="1"/>
</dbReference>
<organism evidence="1 2">
    <name type="scientific">Donghicola mangrovi</name>
    <dbReference type="NCBI Taxonomy" id="2729614"/>
    <lineage>
        <taxon>Bacteria</taxon>
        <taxon>Pseudomonadati</taxon>
        <taxon>Pseudomonadota</taxon>
        <taxon>Alphaproteobacteria</taxon>
        <taxon>Rhodobacterales</taxon>
        <taxon>Roseobacteraceae</taxon>
        <taxon>Donghicola</taxon>
    </lineage>
</organism>
<evidence type="ECO:0008006" key="3">
    <source>
        <dbReference type="Google" id="ProtNLM"/>
    </source>
</evidence>
<sequence>MPPTDFQTLLSGAEAARTRPLESAAAIARALEQAPDDPDVRLAAYRFYFYTHDYASALDQAAHVLTHAARRLNIAADWREVRAGDADFSAMEFAPGLYMQALVALGYCAARLGDRPLAEAYLTHAATIDPKDRFGGAWMLSHLDAAEED</sequence>